<sequence>MPAAGGAERMGIWRYDGDGAALRDVVERDG</sequence>
<protein>
    <submittedName>
        <fullName evidence="1">Uncharacterized protein</fullName>
    </submittedName>
</protein>
<keyword evidence="2" id="KW-1185">Reference proteome</keyword>
<comment type="caution">
    <text evidence="1">The sequence shown here is derived from an EMBL/GenBank/DDBJ whole genome shotgun (WGS) entry which is preliminary data.</text>
</comment>
<gene>
    <name evidence="1" type="ORF">FHR38_005021</name>
</gene>
<evidence type="ECO:0000313" key="1">
    <source>
        <dbReference type="EMBL" id="MBB4961288.1"/>
    </source>
</evidence>
<organism evidence="1 2">
    <name type="scientific">Micromonospora polyrhachis</name>
    <dbReference type="NCBI Taxonomy" id="1282883"/>
    <lineage>
        <taxon>Bacteria</taxon>
        <taxon>Bacillati</taxon>
        <taxon>Actinomycetota</taxon>
        <taxon>Actinomycetes</taxon>
        <taxon>Micromonosporales</taxon>
        <taxon>Micromonosporaceae</taxon>
        <taxon>Micromonospora</taxon>
    </lineage>
</organism>
<accession>A0A7W7SUN5</accession>
<dbReference type="EMBL" id="JACHJW010000001">
    <property type="protein sequence ID" value="MBB4961288.1"/>
    <property type="molecule type" value="Genomic_DNA"/>
</dbReference>
<proteinExistence type="predicted"/>
<evidence type="ECO:0000313" key="2">
    <source>
        <dbReference type="Proteomes" id="UP000578819"/>
    </source>
</evidence>
<dbReference type="AlphaFoldDB" id="A0A7W7SUN5"/>
<name>A0A7W7SUN5_9ACTN</name>
<reference evidence="1 2" key="1">
    <citation type="submission" date="2020-08" db="EMBL/GenBank/DDBJ databases">
        <title>Sequencing the genomes of 1000 actinobacteria strains.</title>
        <authorList>
            <person name="Klenk H.-P."/>
        </authorList>
    </citation>
    <scope>NUCLEOTIDE SEQUENCE [LARGE SCALE GENOMIC DNA]</scope>
    <source>
        <strain evidence="1 2">DSM 45886</strain>
    </source>
</reference>
<dbReference type="Proteomes" id="UP000578819">
    <property type="component" value="Unassembled WGS sequence"/>
</dbReference>